<evidence type="ECO:0000313" key="2">
    <source>
        <dbReference type="EMBL" id="AHZ22017.1"/>
    </source>
</evidence>
<dbReference type="eggNOG" id="arCOG03269">
    <property type="taxonomic scope" value="Archaea"/>
</dbReference>
<dbReference type="EMBL" id="CP007551">
    <property type="protein sequence ID" value="AHZ22017.1"/>
    <property type="molecule type" value="Genomic_DNA"/>
</dbReference>
<evidence type="ECO:0000313" key="3">
    <source>
        <dbReference type="EMBL" id="EMA02113.1"/>
    </source>
</evidence>
<dbReference type="Proteomes" id="UP000011603">
    <property type="component" value="Unassembled WGS sequence"/>
</dbReference>
<evidence type="ECO:0000313" key="7">
    <source>
        <dbReference type="Proteomes" id="UP000027075"/>
    </source>
</evidence>
<protein>
    <submittedName>
        <fullName evidence="1">Uncharacterized protein</fullName>
    </submittedName>
</protein>
<gene>
    <name evidence="1" type="ordered locus">HFX_0891</name>
    <name evidence="2" type="ORF">BM92_04775</name>
    <name evidence="3" type="ORF">C439_06020</name>
    <name evidence="4" type="ORF">E6P09_07475</name>
</gene>
<accession>I3R302</accession>
<proteinExistence type="predicted"/>
<evidence type="ECO:0000313" key="1">
    <source>
        <dbReference type="EMBL" id="AFK18612.1"/>
    </source>
</evidence>
<reference evidence="1" key="5">
    <citation type="submission" date="2014-05" db="EMBL/GenBank/DDBJ databases">
        <authorList>
            <person name="Wang L."/>
            <person name="Yang H."/>
            <person name="Xiang H."/>
        </authorList>
    </citation>
    <scope>NUCLEOTIDE SEQUENCE</scope>
    <source>
        <strain evidence="1">CGMCC 1.2087</strain>
    </source>
</reference>
<dbReference type="EMBL" id="AOLO01000007">
    <property type="protein sequence ID" value="EMA02113.1"/>
    <property type="molecule type" value="Genomic_DNA"/>
</dbReference>
<dbReference type="Proteomes" id="UP000006469">
    <property type="component" value="Chromosome"/>
</dbReference>
<keyword evidence="6" id="KW-1185">Reference proteome</keyword>
<dbReference type="EMBL" id="CP001868">
    <property type="protein sequence ID" value="AFK18612.1"/>
    <property type="molecule type" value="Genomic_DNA"/>
</dbReference>
<reference evidence="3 6" key="3">
    <citation type="journal article" date="2014" name="PLoS Genet.">
        <title>Phylogenetically driven sequencing of extremely halophilic archaea reveals strategies for static and dynamic osmo-response.</title>
        <authorList>
            <person name="Becker E.A."/>
            <person name="Seitzer P.M."/>
            <person name="Tritt A."/>
            <person name="Larsen D."/>
            <person name="Krusor M."/>
            <person name="Yao A.I."/>
            <person name="Wu D."/>
            <person name="Madern D."/>
            <person name="Eisen J.A."/>
            <person name="Darling A.E."/>
            <person name="Facciotti M.T."/>
        </authorList>
    </citation>
    <scope>NUCLEOTIDE SEQUENCE [LARGE SCALE GENOMIC DNA]</scope>
    <source>
        <strain evidence="3">ATCC 33500</strain>
        <strain evidence="6">ATCC 33500 / DSM 1411 / JCM 8866 / NBRC 14739 / NCIMB 2177 / R-4</strain>
    </source>
</reference>
<dbReference type="HOGENOM" id="CLU_505897_0_0_2"/>
<reference evidence="4 8" key="6">
    <citation type="submission" date="2019-04" db="EMBL/GenBank/DDBJ databases">
        <title>Methylomes of two halophilic Archaea, Haloarcula marismortui and Haloferax mediterranei.</title>
        <authorList>
            <person name="DasSarma S."/>
            <person name="DasSarma P."/>
            <person name="DasSarma S."/>
            <person name="Fomenkov A."/>
            <person name="Vincze T."/>
            <person name="Anton B.P."/>
            <person name="Roberts R.J."/>
        </authorList>
    </citation>
    <scope>NUCLEOTIDE SEQUENCE [LARGE SCALE GENOMIC DNA]</scope>
    <source>
        <strain evidence="4">ATCC 33500</strain>
        <strain evidence="8">ATCC 33500 / DSM 1411 / JCM 8866 / NBRC 14739 / NCIMB 2177 / R-4</strain>
    </source>
</reference>
<dbReference type="Proteomes" id="UP000027075">
    <property type="component" value="Chromosome"/>
</dbReference>
<reference evidence="2 7" key="4">
    <citation type="submission" date="2014-04" db="EMBL/GenBank/DDBJ databases">
        <title>Transcriptional profiles of Haloferax mediterranei on the basis of nitrogen availability.</title>
        <authorList>
            <person name="Bautista V."/>
        </authorList>
    </citation>
    <scope>NUCLEOTIDE SEQUENCE [LARGE SCALE GENOMIC DNA]</scope>
    <source>
        <strain evidence="2">ATCC 33500</strain>
        <strain evidence="7">ATCC 33500 / DSM 1411 / JCM 8866 / NBRC 14739 / NCIMB 2177 / R-4</strain>
    </source>
</reference>
<reference evidence="1" key="1">
    <citation type="journal article" date="2012" name="Appl. Environ. Microbiol.">
        <title>Identification of the haloarchaeal phasin (PhaP) that functions in polyhydroxyalkanoate accumulation and granule formation in Haloferax mediterranei.</title>
        <authorList>
            <person name="Cai S."/>
            <person name="Cai L."/>
            <person name="Liu H."/>
            <person name="Liu X."/>
            <person name="Han J."/>
            <person name="Zhou J."/>
            <person name="Xiang H."/>
        </authorList>
    </citation>
    <scope>NUCLEOTIDE SEQUENCE</scope>
    <source>
        <strain evidence="1">CGMCC 1.2087</strain>
    </source>
</reference>
<organism evidence="1 5">
    <name type="scientific">Haloferax mediterranei (strain ATCC 33500 / DSM 1411 / JCM 8866 / NBRC 14739 / NCIMB 2177 / R-4)</name>
    <name type="common">Halobacterium mediterranei</name>
    <dbReference type="NCBI Taxonomy" id="523841"/>
    <lineage>
        <taxon>Archaea</taxon>
        <taxon>Methanobacteriati</taxon>
        <taxon>Methanobacteriota</taxon>
        <taxon>Stenosarchaea group</taxon>
        <taxon>Halobacteria</taxon>
        <taxon>Halobacteriales</taxon>
        <taxon>Haloferacaceae</taxon>
        <taxon>Haloferax</taxon>
    </lineage>
</organism>
<dbReference type="RefSeq" id="WP_004057324.1">
    <property type="nucleotide sequence ID" value="NZ_JAWXXQ010000001.1"/>
</dbReference>
<sequence length="538" mass="57127">MQADADTRRLAVAFSTLLILAPLAGCGAALDATGLGSGPTVSDLRLGEYEDQPLLMFNYTVDDYSDALLEGPSGQVIQKTTLEPDQEVAAFSLVDPRPGNYTIILQQGGETKSTETASYEGASPTITTTEAAWSGNTLQRVNVTVNNNGDFPVQISEAVVNARDSEMQSSPYVWVMPGETESFSITPSYGKVSIHSVGEVRGSVAVTTSADELTSSFTKTFEGPDLAITNVEPVWDGGSLESTWVTVENQGDLTASAWAGIQRGDEVLASTYNESISPGQSVQYEITHYSGTIYEPETSGEIQLQAIANSPSGFTTQEFTRKISSASLSIDSFTPVWENGRLTIATFTLSNNGDVATDFSASLMVNGHEVKESQTIQSLAGDATEEYEIVDDGWGAGSALFISNGGEETVKLELTSAGNSVTASSSQEFDGPSAQINSVDTTVFGNYNSDTSELSGLTLDVQNTGDSVLVYDSVRYEIDGVSSTESLSFESQIKPGASTTEYLHPDLTVTSGDRQLTIKFIQDGEVVDTETVAVTISE</sequence>
<evidence type="ECO:0000313" key="4">
    <source>
        <dbReference type="EMBL" id="QCQ75109.1"/>
    </source>
</evidence>
<dbReference type="PATRIC" id="fig|523841.21.peg.1214"/>
<evidence type="ECO:0000313" key="8">
    <source>
        <dbReference type="Proteomes" id="UP000299011"/>
    </source>
</evidence>
<dbReference type="OrthoDB" id="327853at2157"/>
<dbReference type="EMBL" id="CP039139">
    <property type="protein sequence ID" value="QCQ75109.1"/>
    <property type="molecule type" value="Genomic_DNA"/>
</dbReference>
<reference evidence="1 5" key="2">
    <citation type="journal article" date="2012" name="J. Bacteriol.">
        <title>Complete genome sequence of the metabolically versatile halophilic archaeon Haloferax mediterranei, a poly(3-hydroxybutyrate-co-3-hydroxyvalerate) producer.</title>
        <authorList>
            <person name="Han J."/>
            <person name="Zhang F."/>
            <person name="Hou J."/>
            <person name="Liu X."/>
            <person name="Li M."/>
            <person name="Liu H."/>
            <person name="Cai L."/>
            <person name="Zhang B."/>
            <person name="Chen Y."/>
            <person name="Zhou J."/>
            <person name="Hu S."/>
            <person name="Xiang H."/>
        </authorList>
    </citation>
    <scope>NUCLEOTIDE SEQUENCE [LARGE SCALE GENOMIC DNA]</scope>
    <source>
        <strain evidence="5">ATCC 33500 / DSM 1411 / JCM 8866 / NBRC 14739 / NCIMB 2177 / R-4</strain>
        <strain evidence="1">CGMCC 1.2087</strain>
    </source>
</reference>
<evidence type="ECO:0000313" key="6">
    <source>
        <dbReference type="Proteomes" id="UP000011603"/>
    </source>
</evidence>
<name>I3R302_HALMT</name>
<evidence type="ECO:0000313" key="5">
    <source>
        <dbReference type="Proteomes" id="UP000006469"/>
    </source>
</evidence>
<dbReference type="PaxDb" id="523841-HFX_0891"/>
<dbReference type="AlphaFoldDB" id="I3R302"/>
<dbReference type="Proteomes" id="UP000299011">
    <property type="component" value="Chromosome"/>
</dbReference>
<dbReference type="KEGG" id="hme:HFX_0891"/>